<sequence>MRILVAGGIYVRENNSLDGGHVLAKVIAEYSEDTVYLHSNFSDTNHQQSKTLKKELRKNGVTVKARNVDLDYGEINHDHFTVGSNILETFMSDATYLNDIDFIILTTDINERDFRLIKNIAVNKQIPFLVFSMSEFSPRALRDDEIYLMSQDGLPTYKAYQDEILSILQSLNIVGKEKIKNRKIPASHLSKGLRAITYLVCFGLLLFILAYGSFKILDEINQDKPDFHVSIDWDKEIDHEECSTVKECQEVGDSYLEEIEQYVNFGEEQHIFFENRTRTTFTDYDLVDGQLANKKELQEMPFDSQEYENLWTTFYEIFPHEYLEDIDTYRLFSDGEGNTSAYVSIKREGTVLAIDVRDNIDKVSQYRNLIHEFAHIYSLTIEDFTSACETTDLSCLKTGTNIEIFQNRFWHHYDQNWYDNSHKSKVQLEGFYNNNVTDFYVPYQATNVKEDFAITFTKFITDKIPSKSSQLKAIKVQSMYEDLDLVTLRVDILKAILDMEKERAL</sequence>
<dbReference type="AlphaFoldDB" id="A0A6V7RPK6"/>
<evidence type="ECO:0000313" key="2">
    <source>
        <dbReference type="EMBL" id="CAD2079755.1"/>
    </source>
</evidence>
<feature type="transmembrane region" description="Helical" evidence="1">
    <location>
        <begin position="192"/>
        <end position="214"/>
    </location>
</feature>
<evidence type="ECO:0000313" key="3">
    <source>
        <dbReference type="Proteomes" id="UP000589351"/>
    </source>
</evidence>
<name>A0A6V7RPK6_9STAP</name>
<protein>
    <submittedName>
        <fullName evidence="2">Uncharacterized protein</fullName>
    </submittedName>
</protein>
<dbReference type="Proteomes" id="UP000589351">
    <property type="component" value="Unassembled WGS sequence"/>
</dbReference>
<keyword evidence="1" id="KW-0472">Membrane</keyword>
<reference evidence="2 3" key="1">
    <citation type="submission" date="2020-07" db="EMBL/GenBank/DDBJ databases">
        <authorList>
            <person name="Criscuolo A."/>
        </authorList>
    </citation>
    <scope>NUCLEOTIDE SEQUENCE [LARGE SCALE GENOMIC DNA]</scope>
    <source>
        <strain evidence="2">CIP111649</strain>
    </source>
</reference>
<keyword evidence="1" id="KW-1133">Transmembrane helix</keyword>
<accession>A0A6V7RPK6</accession>
<evidence type="ECO:0000256" key="1">
    <source>
        <dbReference type="SAM" id="Phobius"/>
    </source>
</evidence>
<keyword evidence="3" id="KW-1185">Reference proteome</keyword>
<proteinExistence type="predicted"/>
<dbReference type="EMBL" id="CAJEWD010000008">
    <property type="protein sequence ID" value="CAD2079755.1"/>
    <property type="molecule type" value="Genomic_DNA"/>
</dbReference>
<organism evidence="2 3">
    <name type="scientific">Jeotgalicoccus meleagridis</name>
    <dbReference type="NCBI Taxonomy" id="2759181"/>
    <lineage>
        <taxon>Bacteria</taxon>
        <taxon>Bacillati</taxon>
        <taxon>Bacillota</taxon>
        <taxon>Bacilli</taxon>
        <taxon>Bacillales</taxon>
        <taxon>Staphylococcaceae</taxon>
        <taxon>Jeotgalicoccus</taxon>
    </lineage>
</organism>
<dbReference type="RefSeq" id="WP_185126259.1">
    <property type="nucleotide sequence ID" value="NZ_CAJEWD010000008.1"/>
</dbReference>
<gene>
    <name evidence="2" type="ORF">JEODO184_01752</name>
</gene>
<keyword evidence="1" id="KW-0812">Transmembrane</keyword>
<comment type="caution">
    <text evidence="2">The sequence shown here is derived from an EMBL/GenBank/DDBJ whole genome shotgun (WGS) entry which is preliminary data.</text>
</comment>